<dbReference type="RefSeq" id="WP_158420326.1">
    <property type="nucleotide sequence ID" value="NZ_JAOQJL010000002.1"/>
</dbReference>
<evidence type="ECO:0000313" key="8">
    <source>
        <dbReference type="Proteomes" id="UP001652409"/>
    </source>
</evidence>
<keyword evidence="8" id="KW-1185">Reference proteome</keyword>
<evidence type="ECO:0000259" key="5">
    <source>
        <dbReference type="SMART" id="SM00533"/>
    </source>
</evidence>
<dbReference type="SUPFAM" id="SSF52540">
    <property type="entry name" value="P-loop containing nucleoside triphosphate hydrolases"/>
    <property type="match status" value="1"/>
</dbReference>
<feature type="transmembrane region" description="Helical" evidence="4">
    <location>
        <begin position="6"/>
        <end position="24"/>
    </location>
</feature>
<reference evidence="7 8" key="1">
    <citation type="journal article" date="2021" name="ISME Commun">
        <title>Automated analysis of genomic sequences facilitates high-throughput and comprehensive description of bacteria.</title>
        <authorList>
            <person name="Hitch T.C.A."/>
        </authorList>
    </citation>
    <scope>NUCLEOTIDE SEQUENCE [LARGE SCALE GENOMIC DNA]</scope>
    <source>
        <strain evidence="7 8">Sanger_23</strain>
    </source>
</reference>
<dbReference type="InterPro" id="IPR036187">
    <property type="entry name" value="DNA_mismatch_repair_MutS_sf"/>
</dbReference>
<accession>A0ABT2TPH2</accession>
<evidence type="ECO:0000256" key="3">
    <source>
        <dbReference type="ARBA" id="ARBA00023125"/>
    </source>
</evidence>
<keyword evidence="3" id="KW-0238">DNA-binding</keyword>
<evidence type="ECO:0000313" key="7">
    <source>
        <dbReference type="EMBL" id="MCU6764106.1"/>
    </source>
</evidence>
<evidence type="ECO:0000256" key="1">
    <source>
        <dbReference type="ARBA" id="ARBA00022741"/>
    </source>
</evidence>
<dbReference type="SMART" id="SM00534">
    <property type="entry name" value="MUTSac"/>
    <property type="match status" value="1"/>
</dbReference>
<dbReference type="PANTHER" id="PTHR11361:SF152">
    <property type="entry name" value="DNA MISMATCH REPAIR PROTEIN"/>
    <property type="match status" value="1"/>
</dbReference>
<feature type="domain" description="DNA mismatch repair protein MutS core" evidence="5">
    <location>
        <begin position="80"/>
        <end position="362"/>
    </location>
</feature>
<dbReference type="InterPro" id="IPR007696">
    <property type="entry name" value="DNA_mismatch_repair_MutS_core"/>
</dbReference>
<feature type="domain" description="DNA mismatch repair proteins mutS family" evidence="6">
    <location>
        <begin position="370"/>
        <end position="555"/>
    </location>
</feature>
<evidence type="ECO:0000256" key="2">
    <source>
        <dbReference type="ARBA" id="ARBA00022840"/>
    </source>
</evidence>
<dbReference type="SUPFAM" id="SSF48334">
    <property type="entry name" value="DNA repair protein MutS, domain III"/>
    <property type="match status" value="1"/>
</dbReference>
<keyword evidence="4" id="KW-1133">Transmembrane helix</keyword>
<keyword evidence="2" id="KW-0067">ATP-binding</keyword>
<keyword evidence="1" id="KW-0547">Nucleotide-binding</keyword>
<dbReference type="InterPro" id="IPR027417">
    <property type="entry name" value="P-loop_NTPase"/>
</dbReference>
<keyword evidence="4" id="KW-0472">Membrane</keyword>
<dbReference type="InterPro" id="IPR000432">
    <property type="entry name" value="DNA_mismatch_repair_MutS_C"/>
</dbReference>
<keyword evidence="4" id="KW-0812">Transmembrane</keyword>
<gene>
    <name evidence="7" type="ORF">OCV61_01620</name>
</gene>
<dbReference type="PANTHER" id="PTHR11361">
    <property type="entry name" value="DNA MISMATCH REPAIR PROTEIN MUTS FAMILY MEMBER"/>
    <property type="match status" value="1"/>
</dbReference>
<dbReference type="Proteomes" id="UP001652409">
    <property type="component" value="Unassembled WGS sequence"/>
</dbReference>
<dbReference type="InterPro" id="IPR045076">
    <property type="entry name" value="MutS"/>
</dbReference>
<feature type="transmembrane region" description="Helical" evidence="4">
    <location>
        <begin position="165"/>
        <end position="182"/>
    </location>
</feature>
<name>A0ABT2TPH2_9FIRM</name>
<organism evidence="7 8">
    <name type="scientific">Blautia ammoniilytica</name>
    <dbReference type="NCBI Taxonomy" id="2981782"/>
    <lineage>
        <taxon>Bacteria</taxon>
        <taxon>Bacillati</taxon>
        <taxon>Bacillota</taxon>
        <taxon>Clostridia</taxon>
        <taxon>Lachnospirales</taxon>
        <taxon>Lachnospiraceae</taxon>
        <taxon>Blautia</taxon>
    </lineage>
</organism>
<sequence>MNHSYLTSILMAAGFILLFVIWILHENRKNQKQLLQKIRNAYGKPSQRRYEPGDLDKISHYYKRIKEDRFYIDDITWNDLDLDSMYMMVNQTISSPGEDVLYSMMRLPVFSKEEADKREDLIQFFAASQQKRERLLQSLAKISKNGAGSLSDTVLALKDAPRVHTGIHAVLLLVLLASLVILPFSPVYGFFFLLIIMITNVVVYYAGRDRKLIEAYLICFSQLIRMLSAADELESVDWPEIKEQMDGIREGRKAFHKIRKRSVFITGSNGAGDGLQVVMDYVRMLTHVDILVYNSLLDQVQGKTGQILQMIQCIGELDAAISIASFREMLSYWCRPEFLPYTTAQPVSLEAADLYHPLLTEAVANSIQAKGGTLVTGSNASGKSTFLKNVALNSILAQTLLTCTCSCYKAPFLKVMTSMALRDDLSGGESYFIVEIKSLKRILDEGKKEVPLLCIIDEVLRGTNTIERIAASSQILNALDKKWILPFAATHDIELSYILNGVYENYHFQEEVREHEVVFDYILRKGRATTRNAIRLLDMLGYDPKIVKAAGMAAENFERTGVWRTIN</sequence>
<dbReference type="Gene3D" id="3.40.50.300">
    <property type="entry name" value="P-loop containing nucleotide triphosphate hydrolases"/>
    <property type="match status" value="1"/>
</dbReference>
<evidence type="ECO:0000259" key="6">
    <source>
        <dbReference type="SMART" id="SM00534"/>
    </source>
</evidence>
<dbReference type="Gene3D" id="1.10.1420.10">
    <property type="match status" value="1"/>
</dbReference>
<comment type="caution">
    <text evidence="7">The sequence shown here is derived from an EMBL/GenBank/DDBJ whole genome shotgun (WGS) entry which is preliminary data.</text>
</comment>
<dbReference type="SMART" id="SM00533">
    <property type="entry name" value="MUTSd"/>
    <property type="match status" value="1"/>
</dbReference>
<dbReference type="EMBL" id="JAOQJL010000002">
    <property type="protein sequence ID" value="MCU6764106.1"/>
    <property type="molecule type" value="Genomic_DNA"/>
</dbReference>
<evidence type="ECO:0000256" key="4">
    <source>
        <dbReference type="SAM" id="Phobius"/>
    </source>
</evidence>
<dbReference type="Pfam" id="PF00488">
    <property type="entry name" value="MutS_V"/>
    <property type="match status" value="1"/>
</dbReference>
<feature type="transmembrane region" description="Helical" evidence="4">
    <location>
        <begin position="188"/>
        <end position="207"/>
    </location>
</feature>
<proteinExistence type="predicted"/>
<protein>
    <submittedName>
        <fullName evidence="7">DNA mismatch repair protein MutS</fullName>
    </submittedName>
</protein>